<proteinExistence type="predicted"/>
<sequence length="86" mass="9850">MFDAVETSAAVIESKAMGQIHMVPVKLPGNDLRVERIRNRRIRAERRKRERMRVSAGKEVRLRHTGTDALLIHDRPLQRRAGGVGR</sequence>
<evidence type="ECO:0000313" key="1">
    <source>
        <dbReference type="EMBL" id="CAA9556661.1"/>
    </source>
</evidence>
<organism evidence="1">
    <name type="scientific">uncultured Thermomicrobiales bacterium</name>
    <dbReference type="NCBI Taxonomy" id="1645740"/>
    <lineage>
        <taxon>Bacteria</taxon>
        <taxon>Pseudomonadati</taxon>
        <taxon>Thermomicrobiota</taxon>
        <taxon>Thermomicrobia</taxon>
        <taxon>Thermomicrobiales</taxon>
        <taxon>environmental samples</taxon>
    </lineage>
</organism>
<name>A0A6J4UU93_9BACT</name>
<dbReference type="AlphaFoldDB" id="A0A6J4UU93"/>
<dbReference type="EMBL" id="CADCWI010000080">
    <property type="protein sequence ID" value="CAA9556661.1"/>
    <property type="molecule type" value="Genomic_DNA"/>
</dbReference>
<gene>
    <name evidence="1" type="ORF">AVDCRST_MAG43-1524</name>
</gene>
<protein>
    <submittedName>
        <fullName evidence="1">Uncharacterized protein</fullName>
    </submittedName>
</protein>
<accession>A0A6J4UU93</accession>
<reference evidence="1" key="1">
    <citation type="submission" date="2020-02" db="EMBL/GenBank/DDBJ databases">
        <authorList>
            <person name="Meier V. D."/>
        </authorList>
    </citation>
    <scope>NUCLEOTIDE SEQUENCE</scope>
    <source>
        <strain evidence="1">AVDCRST_MAG43</strain>
    </source>
</reference>